<feature type="non-terminal residue" evidence="2">
    <location>
        <position position="166"/>
    </location>
</feature>
<feature type="transmembrane region" description="Helical" evidence="1">
    <location>
        <begin position="147"/>
        <end position="165"/>
    </location>
</feature>
<sequence length="166" mass="19803">MATIPLHHVRENIREIFAIIKAMMMIWRKWRIMQHLYDYTLTHSNTSMFIFDDVFVPREDFEDFLYDENKIDYIEENYDSQKRKNKVFDEIRRLVRACEKEGYIKPSKGWVQDNKYYITLSESGEEFITWTGLLVEYAKLAKKLNPIIIFISGVITAISVLIFSGL</sequence>
<dbReference type="EMBL" id="LAZR01000721">
    <property type="protein sequence ID" value="KKN59603.1"/>
    <property type="molecule type" value="Genomic_DNA"/>
</dbReference>
<protein>
    <submittedName>
        <fullName evidence="2">Uncharacterized protein</fullName>
    </submittedName>
</protein>
<keyword evidence="1" id="KW-0472">Membrane</keyword>
<organism evidence="2">
    <name type="scientific">marine sediment metagenome</name>
    <dbReference type="NCBI Taxonomy" id="412755"/>
    <lineage>
        <taxon>unclassified sequences</taxon>
        <taxon>metagenomes</taxon>
        <taxon>ecological metagenomes</taxon>
    </lineage>
</organism>
<keyword evidence="1" id="KW-1133">Transmembrane helix</keyword>
<evidence type="ECO:0000256" key="1">
    <source>
        <dbReference type="SAM" id="Phobius"/>
    </source>
</evidence>
<comment type="caution">
    <text evidence="2">The sequence shown here is derived from an EMBL/GenBank/DDBJ whole genome shotgun (WGS) entry which is preliminary data.</text>
</comment>
<proteinExistence type="predicted"/>
<gene>
    <name evidence="2" type="ORF">LCGC14_0540660</name>
</gene>
<evidence type="ECO:0000313" key="2">
    <source>
        <dbReference type="EMBL" id="KKN59603.1"/>
    </source>
</evidence>
<name>A0A0F9V169_9ZZZZ</name>
<reference evidence="2" key="1">
    <citation type="journal article" date="2015" name="Nature">
        <title>Complex archaea that bridge the gap between prokaryotes and eukaryotes.</title>
        <authorList>
            <person name="Spang A."/>
            <person name="Saw J.H."/>
            <person name="Jorgensen S.L."/>
            <person name="Zaremba-Niedzwiedzka K."/>
            <person name="Martijn J."/>
            <person name="Lind A.E."/>
            <person name="van Eijk R."/>
            <person name="Schleper C."/>
            <person name="Guy L."/>
            <person name="Ettema T.J."/>
        </authorList>
    </citation>
    <scope>NUCLEOTIDE SEQUENCE</scope>
</reference>
<dbReference type="AlphaFoldDB" id="A0A0F9V169"/>
<keyword evidence="1" id="KW-0812">Transmembrane</keyword>
<accession>A0A0F9V169</accession>